<dbReference type="eggNOG" id="COG1846">
    <property type="taxonomic scope" value="Bacteria"/>
</dbReference>
<keyword evidence="2" id="KW-0238">DNA-binding</keyword>
<dbReference type="AlphaFoldDB" id="A0A1H7MRJ1"/>
<reference evidence="3" key="1">
    <citation type="submission" date="2016-10" db="EMBL/GenBank/DDBJ databases">
        <authorList>
            <person name="Varghese N."/>
        </authorList>
    </citation>
    <scope>NUCLEOTIDE SEQUENCE [LARGE SCALE GENOMIC DNA]</scope>
    <source>
        <strain evidence="3">DSM 45096 / BCRC 16803 / CGMCC 4.1857 / CIP 109030 / JCM 12277 / KCTC 19219 / NBRC 100920 / 33214</strain>
    </source>
</reference>
<dbReference type="PRINTS" id="PR00598">
    <property type="entry name" value="HTHMARR"/>
</dbReference>
<dbReference type="PANTHER" id="PTHR33164:SF43">
    <property type="entry name" value="HTH-TYPE TRANSCRIPTIONAL REPRESSOR YETL"/>
    <property type="match status" value="1"/>
</dbReference>
<dbReference type="GO" id="GO:0003677">
    <property type="term" value="F:DNA binding"/>
    <property type="evidence" value="ECO:0007669"/>
    <property type="project" value="UniProtKB-KW"/>
</dbReference>
<proteinExistence type="predicted"/>
<keyword evidence="3" id="KW-1185">Reference proteome</keyword>
<dbReference type="Pfam" id="PF12802">
    <property type="entry name" value="MarR_2"/>
    <property type="match status" value="1"/>
</dbReference>
<protein>
    <submittedName>
        <fullName evidence="2">DNA-binding transcriptional regulator, MarR family</fullName>
    </submittedName>
</protein>
<name>A0A1H7MRJ1_STRJI</name>
<dbReference type="SUPFAM" id="SSF46785">
    <property type="entry name" value="Winged helix' DNA-binding domain"/>
    <property type="match status" value="1"/>
</dbReference>
<dbReference type="InterPro" id="IPR039422">
    <property type="entry name" value="MarR/SlyA-like"/>
</dbReference>
<organism evidence="2 3">
    <name type="scientific">Streptacidiphilus jiangxiensis</name>
    <dbReference type="NCBI Taxonomy" id="235985"/>
    <lineage>
        <taxon>Bacteria</taxon>
        <taxon>Bacillati</taxon>
        <taxon>Actinomycetota</taxon>
        <taxon>Actinomycetes</taxon>
        <taxon>Kitasatosporales</taxon>
        <taxon>Streptomycetaceae</taxon>
        <taxon>Streptacidiphilus</taxon>
    </lineage>
</organism>
<dbReference type="InterPro" id="IPR036388">
    <property type="entry name" value="WH-like_DNA-bd_sf"/>
</dbReference>
<feature type="domain" description="HTH marR-type" evidence="1">
    <location>
        <begin position="12"/>
        <end position="144"/>
    </location>
</feature>
<dbReference type="RefSeq" id="WP_042447358.1">
    <property type="nucleotide sequence ID" value="NZ_BBPN01000012.1"/>
</dbReference>
<dbReference type="Proteomes" id="UP000183015">
    <property type="component" value="Unassembled WGS sequence"/>
</dbReference>
<evidence type="ECO:0000259" key="1">
    <source>
        <dbReference type="PROSITE" id="PS50995"/>
    </source>
</evidence>
<dbReference type="EMBL" id="FOAZ01000006">
    <property type="protein sequence ID" value="SEL13966.1"/>
    <property type="molecule type" value="Genomic_DNA"/>
</dbReference>
<sequence>MDQPTAQPPSLSALTTYLLSRTGKTARTRLAERLTERHLRLWHMAVLAALADFGPHAQRDLARRLSIDPSDTAKVVEELGALGYVERTRDPADRRRVLVAVTGTGRVALAELQAEAEAVQDELLAPLTPAEREQLAGMLGRVLAHLGI</sequence>
<accession>A0A1H7MRJ1</accession>
<evidence type="ECO:0000313" key="2">
    <source>
        <dbReference type="EMBL" id="SEL13966.1"/>
    </source>
</evidence>
<dbReference type="GO" id="GO:0003700">
    <property type="term" value="F:DNA-binding transcription factor activity"/>
    <property type="evidence" value="ECO:0007669"/>
    <property type="project" value="InterPro"/>
</dbReference>
<dbReference type="PANTHER" id="PTHR33164">
    <property type="entry name" value="TRANSCRIPTIONAL REGULATOR, MARR FAMILY"/>
    <property type="match status" value="1"/>
</dbReference>
<dbReference type="Gene3D" id="1.10.10.10">
    <property type="entry name" value="Winged helix-like DNA-binding domain superfamily/Winged helix DNA-binding domain"/>
    <property type="match status" value="1"/>
</dbReference>
<dbReference type="GO" id="GO:0006950">
    <property type="term" value="P:response to stress"/>
    <property type="evidence" value="ECO:0007669"/>
    <property type="project" value="TreeGrafter"/>
</dbReference>
<dbReference type="InterPro" id="IPR036390">
    <property type="entry name" value="WH_DNA-bd_sf"/>
</dbReference>
<evidence type="ECO:0000313" key="3">
    <source>
        <dbReference type="Proteomes" id="UP000183015"/>
    </source>
</evidence>
<dbReference type="SMART" id="SM00347">
    <property type="entry name" value="HTH_MARR"/>
    <property type="match status" value="1"/>
</dbReference>
<dbReference type="STRING" id="235985.SAMN05414137_10632"/>
<dbReference type="PROSITE" id="PS50995">
    <property type="entry name" value="HTH_MARR_2"/>
    <property type="match status" value="1"/>
</dbReference>
<dbReference type="InterPro" id="IPR000835">
    <property type="entry name" value="HTH_MarR-typ"/>
</dbReference>
<gene>
    <name evidence="2" type="ORF">SAMN05414137_10632</name>
</gene>